<sequence length="65" mass="6476">MEAIGLSAGAAEAWSPRLSVSAVVSSSHQLALVSSDCSYSSAGTPPAKEGEAAHNGNQHGNGFYG</sequence>
<dbReference type="Proteomes" id="UP000032180">
    <property type="component" value="Chromosome 1"/>
</dbReference>
<organism evidence="2 3">
    <name type="scientific">Leersia perrieri</name>
    <dbReference type="NCBI Taxonomy" id="77586"/>
    <lineage>
        <taxon>Eukaryota</taxon>
        <taxon>Viridiplantae</taxon>
        <taxon>Streptophyta</taxon>
        <taxon>Embryophyta</taxon>
        <taxon>Tracheophyta</taxon>
        <taxon>Spermatophyta</taxon>
        <taxon>Magnoliopsida</taxon>
        <taxon>Liliopsida</taxon>
        <taxon>Poales</taxon>
        <taxon>Poaceae</taxon>
        <taxon>BOP clade</taxon>
        <taxon>Oryzoideae</taxon>
        <taxon>Oryzeae</taxon>
        <taxon>Oryzinae</taxon>
        <taxon>Leersia</taxon>
    </lineage>
</organism>
<accession>A0A0D9UZT7</accession>
<feature type="region of interest" description="Disordered" evidence="1">
    <location>
        <begin position="40"/>
        <end position="65"/>
    </location>
</feature>
<dbReference type="AlphaFoldDB" id="A0A0D9UZT7"/>
<keyword evidence="3" id="KW-1185">Reference proteome</keyword>
<dbReference type="Gramene" id="LPERR01G10900.3">
    <property type="protein sequence ID" value="LPERR01G10900.3"/>
    <property type="gene ID" value="LPERR01G10900"/>
</dbReference>
<evidence type="ECO:0000313" key="3">
    <source>
        <dbReference type="Proteomes" id="UP000032180"/>
    </source>
</evidence>
<dbReference type="HOGENOM" id="CLU_2852879_0_0_1"/>
<dbReference type="EnsemblPlants" id="LPERR01G10900.3">
    <property type="protein sequence ID" value="LPERR01G10900.3"/>
    <property type="gene ID" value="LPERR01G10900"/>
</dbReference>
<name>A0A0D9UZT7_9ORYZ</name>
<evidence type="ECO:0000256" key="1">
    <source>
        <dbReference type="SAM" id="MobiDB-lite"/>
    </source>
</evidence>
<feature type="compositionally biased region" description="Polar residues" evidence="1">
    <location>
        <begin position="55"/>
        <end position="65"/>
    </location>
</feature>
<protein>
    <submittedName>
        <fullName evidence="2">Uncharacterized protein</fullName>
    </submittedName>
</protein>
<reference evidence="2" key="3">
    <citation type="submission" date="2015-04" db="UniProtKB">
        <authorList>
            <consortium name="EnsemblPlants"/>
        </authorList>
    </citation>
    <scope>IDENTIFICATION</scope>
</reference>
<reference evidence="2 3" key="1">
    <citation type="submission" date="2012-08" db="EMBL/GenBank/DDBJ databases">
        <title>Oryza genome evolution.</title>
        <authorList>
            <person name="Wing R.A."/>
        </authorList>
    </citation>
    <scope>NUCLEOTIDE SEQUENCE</scope>
</reference>
<reference evidence="3" key="2">
    <citation type="submission" date="2013-12" db="EMBL/GenBank/DDBJ databases">
        <authorList>
            <person name="Yu Y."/>
            <person name="Lee S."/>
            <person name="de Baynast K."/>
            <person name="Wissotski M."/>
            <person name="Liu L."/>
            <person name="Talag J."/>
            <person name="Goicoechea J."/>
            <person name="Angelova A."/>
            <person name="Jetty R."/>
            <person name="Kudrna D."/>
            <person name="Golser W."/>
            <person name="Rivera L."/>
            <person name="Zhang J."/>
            <person name="Wing R."/>
        </authorList>
    </citation>
    <scope>NUCLEOTIDE SEQUENCE</scope>
</reference>
<evidence type="ECO:0000313" key="2">
    <source>
        <dbReference type="EnsemblPlants" id="LPERR01G10900.3"/>
    </source>
</evidence>
<proteinExistence type="predicted"/>